<protein>
    <submittedName>
        <fullName evidence="2">Uncharacterized protein</fullName>
    </submittedName>
</protein>
<organism evidence="2">
    <name type="scientific">Rhizophora mucronata</name>
    <name type="common">Asiatic mangrove</name>
    <dbReference type="NCBI Taxonomy" id="61149"/>
    <lineage>
        <taxon>Eukaryota</taxon>
        <taxon>Viridiplantae</taxon>
        <taxon>Streptophyta</taxon>
        <taxon>Embryophyta</taxon>
        <taxon>Tracheophyta</taxon>
        <taxon>Spermatophyta</taxon>
        <taxon>Magnoliopsida</taxon>
        <taxon>eudicotyledons</taxon>
        <taxon>Gunneridae</taxon>
        <taxon>Pentapetalae</taxon>
        <taxon>rosids</taxon>
        <taxon>fabids</taxon>
        <taxon>Malpighiales</taxon>
        <taxon>Rhizophoraceae</taxon>
        <taxon>Rhizophora</taxon>
    </lineage>
</organism>
<keyword evidence="1" id="KW-0472">Membrane</keyword>
<reference evidence="2" key="1">
    <citation type="submission" date="2018-02" db="EMBL/GenBank/DDBJ databases">
        <title>Rhizophora mucronata_Transcriptome.</title>
        <authorList>
            <person name="Meera S.P."/>
            <person name="Sreeshan A."/>
            <person name="Augustine A."/>
        </authorList>
    </citation>
    <scope>NUCLEOTIDE SEQUENCE</scope>
    <source>
        <tissue evidence="2">Leaf</tissue>
    </source>
</reference>
<dbReference type="EMBL" id="GGEC01093218">
    <property type="protein sequence ID" value="MBX73702.1"/>
    <property type="molecule type" value="Transcribed_RNA"/>
</dbReference>
<accession>A0A2P2R361</accession>
<name>A0A2P2R361_RHIMU</name>
<evidence type="ECO:0000313" key="2">
    <source>
        <dbReference type="EMBL" id="MBX73702.1"/>
    </source>
</evidence>
<proteinExistence type="predicted"/>
<evidence type="ECO:0000256" key="1">
    <source>
        <dbReference type="SAM" id="Phobius"/>
    </source>
</evidence>
<keyword evidence="1" id="KW-1133">Transmembrane helix</keyword>
<dbReference type="AlphaFoldDB" id="A0A2P2R361"/>
<keyword evidence="1" id="KW-0812">Transmembrane</keyword>
<sequence length="45" mass="5509">MILLCLNSLFHWETHIPGRFISFFFYFLPFLPQTGHLFLDPMFSW</sequence>
<feature type="transmembrane region" description="Helical" evidence="1">
    <location>
        <begin position="20"/>
        <end position="39"/>
    </location>
</feature>